<dbReference type="EMBL" id="OW240916">
    <property type="protein sequence ID" value="CAH2296088.1"/>
    <property type="molecule type" value="Genomic_DNA"/>
</dbReference>
<proteinExistence type="predicted"/>
<evidence type="ECO:0000256" key="1">
    <source>
        <dbReference type="SAM" id="MobiDB-lite"/>
    </source>
</evidence>
<sequence length="151" mass="17022">MHYYHAKEAVLKASRTRKDVPAEYQKIGIFADISAMTLRKRKTFGNITAALRDNNIAYGWGYPTKLLIQRNGTLTAIISPEEGLQKLGTGASLRSQKRRDPHRMSGKPLHGRRRANSPGQGARTDFLQCPQVYLDTVLYPAVIYSRVTYNV</sequence>
<reference evidence="2" key="1">
    <citation type="submission" date="2022-03" db="EMBL/GenBank/DDBJ databases">
        <authorList>
            <person name="Alioto T."/>
            <person name="Alioto T."/>
            <person name="Gomez Garrido J."/>
        </authorList>
    </citation>
    <scope>NUCLEOTIDE SEQUENCE</scope>
</reference>
<evidence type="ECO:0000313" key="3">
    <source>
        <dbReference type="Proteomes" id="UP001295444"/>
    </source>
</evidence>
<evidence type="ECO:0000313" key="2">
    <source>
        <dbReference type="EMBL" id="CAH2296088.1"/>
    </source>
</evidence>
<protein>
    <submittedName>
        <fullName evidence="2">Uncharacterized protein</fullName>
    </submittedName>
</protein>
<feature type="region of interest" description="Disordered" evidence="1">
    <location>
        <begin position="88"/>
        <end position="122"/>
    </location>
</feature>
<organism evidence="2 3">
    <name type="scientific">Pelobates cultripes</name>
    <name type="common">Western spadefoot toad</name>
    <dbReference type="NCBI Taxonomy" id="61616"/>
    <lineage>
        <taxon>Eukaryota</taxon>
        <taxon>Metazoa</taxon>
        <taxon>Chordata</taxon>
        <taxon>Craniata</taxon>
        <taxon>Vertebrata</taxon>
        <taxon>Euteleostomi</taxon>
        <taxon>Amphibia</taxon>
        <taxon>Batrachia</taxon>
        <taxon>Anura</taxon>
        <taxon>Pelobatoidea</taxon>
        <taxon>Pelobatidae</taxon>
        <taxon>Pelobates</taxon>
    </lineage>
</organism>
<accession>A0AAD1SAA0</accession>
<dbReference type="Gene3D" id="3.30.250.20">
    <property type="entry name" value="L1 transposable element, C-terminal domain"/>
    <property type="match status" value="1"/>
</dbReference>
<dbReference type="InterPro" id="IPR042566">
    <property type="entry name" value="L1_C"/>
</dbReference>
<name>A0AAD1SAA0_PELCU</name>
<gene>
    <name evidence="2" type="ORF">PECUL_23A038142</name>
</gene>
<dbReference type="AlphaFoldDB" id="A0AAD1SAA0"/>
<keyword evidence="3" id="KW-1185">Reference proteome</keyword>
<feature type="compositionally biased region" description="Basic residues" evidence="1">
    <location>
        <begin position="95"/>
        <end position="115"/>
    </location>
</feature>
<dbReference type="Proteomes" id="UP001295444">
    <property type="component" value="Chromosome 05"/>
</dbReference>